<dbReference type="PANTHER" id="PTHR45623:SF49">
    <property type="entry name" value="SWI_SNF-RELATED MATRIX-ASSOCIATED ACTIN-DEPENDENT REGULATOR OF CHROMATIN SUBFAMILY A MEMBER 5"/>
    <property type="match status" value="1"/>
</dbReference>
<feature type="compositionally biased region" description="Basic residues" evidence="9">
    <location>
        <begin position="772"/>
        <end position="792"/>
    </location>
</feature>
<dbReference type="Pfam" id="PF00176">
    <property type="entry name" value="SNF2-rel_dom"/>
    <property type="match status" value="1"/>
</dbReference>
<feature type="compositionally biased region" description="Low complexity" evidence="9">
    <location>
        <begin position="97"/>
        <end position="109"/>
    </location>
</feature>
<feature type="compositionally biased region" description="Basic and acidic residues" evidence="9">
    <location>
        <begin position="85"/>
        <end position="94"/>
    </location>
</feature>
<reference evidence="12 13" key="1">
    <citation type="submission" date="2014-11" db="EMBL/GenBank/DDBJ databases">
        <authorList>
            <person name="Zhu J."/>
            <person name="Qi W."/>
            <person name="Song R."/>
        </authorList>
    </citation>
    <scope>NUCLEOTIDE SEQUENCE [LARGE SCALE GENOMIC DNA]</scope>
</reference>
<feature type="compositionally biased region" description="Basic residues" evidence="9">
    <location>
        <begin position="918"/>
        <end position="928"/>
    </location>
</feature>
<feature type="domain" description="Helicase ATP-binding" evidence="10">
    <location>
        <begin position="208"/>
        <end position="369"/>
    </location>
</feature>
<dbReference type="CDD" id="cd18793">
    <property type="entry name" value="SF2_C_SNF"/>
    <property type="match status" value="1"/>
</dbReference>
<keyword evidence="4" id="KW-0378">Hydrolase</keyword>
<dbReference type="GO" id="GO:0140658">
    <property type="term" value="F:ATP-dependent chromatin remodeler activity"/>
    <property type="evidence" value="ECO:0007669"/>
    <property type="project" value="TreeGrafter"/>
</dbReference>
<dbReference type="PROSITE" id="PS51192">
    <property type="entry name" value="HELICASE_ATP_BIND_1"/>
    <property type="match status" value="1"/>
</dbReference>
<dbReference type="GO" id="GO:0003682">
    <property type="term" value="F:chromatin binding"/>
    <property type="evidence" value="ECO:0007669"/>
    <property type="project" value="TreeGrafter"/>
</dbReference>
<keyword evidence="8" id="KW-0539">Nucleus</keyword>
<dbReference type="GO" id="GO:0005634">
    <property type="term" value="C:nucleus"/>
    <property type="evidence" value="ECO:0007669"/>
    <property type="project" value="UniProtKB-SubCell"/>
</dbReference>
<dbReference type="SMART" id="SM00717">
    <property type="entry name" value="SANT"/>
    <property type="match status" value="2"/>
</dbReference>
<dbReference type="PANTHER" id="PTHR45623">
    <property type="entry name" value="CHROMODOMAIN-HELICASE-DNA-BINDING PROTEIN 3-RELATED-RELATED"/>
    <property type="match status" value="1"/>
</dbReference>
<dbReference type="CDD" id="cd00167">
    <property type="entry name" value="SANT"/>
    <property type="match status" value="1"/>
</dbReference>
<dbReference type="SUPFAM" id="SSF46689">
    <property type="entry name" value="Homeodomain-like"/>
    <property type="match status" value="2"/>
</dbReference>
<feature type="region of interest" description="Disordered" evidence="9">
    <location>
        <begin position="736"/>
        <end position="755"/>
    </location>
</feature>
<dbReference type="EMBL" id="CDMY01000510">
    <property type="protein sequence ID" value="CEM19224.1"/>
    <property type="molecule type" value="Genomic_DNA"/>
</dbReference>
<dbReference type="GO" id="GO:0005524">
    <property type="term" value="F:ATP binding"/>
    <property type="evidence" value="ECO:0007669"/>
    <property type="project" value="UniProtKB-KW"/>
</dbReference>
<dbReference type="InterPro" id="IPR001005">
    <property type="entry name" value="SANT/Myb"/>
</dbReference>
<dbReference type="InterPro" id="IPR000330">
    <property type="entry name" value="SNF2_N"/>
</dbReference>
<feature type="compositionally biased region" description="Basic and acidic residues" evidence="9">
    <location>
        <begin position="977"/>
        <end position="990"/>
    </location>
</feature>
<dbReference type="GO" id="GO:0016887">
    <property type="term" value="F:ATP hydrolysis activity"/>
    <property type="evidence" value="ECO:0007669"/>
    <property type="project" value="TreeGrafter"/>
</dbReference>
<feature type="compositionally biased region" description="Gly residues" evidence="9">
    <location>
        <begin position="1412"/>
        <end position="1425"/>
    </location>
</feature>
<dbReference type="InterPro" id="IPR001650">
    <property type="entry name" value="Helicase_C-like"/>
</dbReference>
<protein>
    <submittedName>
        <fullName evidence="12">Uncharacterized protein</fullName>
    </submittedName>
</protein>
<dbReference type="Proteomes" id="UP000041254">
    <property type="component" value="Unassembled WGS sequence"/>
</dbReference>
<keyword evidence="13" id="KW-1185">Reference proteome</keyword>
<dbReference type="Gene3D" id="3.40.50.10810">
    <property type="entry name" value="Tandem AAA-ATPase domain"/>
    <property type="match status" value="1"/>
</dbReference>
<dbReference type="STRING" id="1169540.A0A0G4FVI1"/>
<accession>A0A0G4FVI1</accession>
<dbReference type="InterPro" id="IPR009057">
    <property type="entry name" value="Homeodomain-like_sf"/>
</dbReference>
<evidence type="ECO:0000256" key="5">
    <source>
        <dbReference type="ARBA" id="ARBA00022806"/>
    </source>
</evidence>
<dbReference type="InParanoid" id="A0A0G4FVI1"/>
<dbReference type="PROSITE" id="PS00690">
    <property type="entry name" value="DEAH_ATP_HELICASE"/>
    <property type="match status" value="1"/>
</dbReference>
<evidence type="ECO:0000256" key="6">
    <source>
        <dbReference type="ARBA" id="ARBA00022840"/>
    </source>
</evidence>
<evidence type="ECO:0000313" key="12">
    <source>
        <dbReference type="EMBL" id="CEM19224.1"/>
    </source>
</evidence>
<evidence type="ECO:0000256" key="1">
    <source>
        <dbReference type="ARBA" id="ARBA00004123"/>
    </source>
</evidence>
<feature type="compositionally biased region" description="Low complexity" evidence="9">
    <location>
        <begin position="998"/>
        <end position="1008"/>
    </location>
</feature>
<dbReference type="OrthoDB" id="5857104at2759"/>
<feature type="region of interest" description="Disordered" evidence="9">
    <location>
        <begin position="824"/>
        <end position="1015"/>
    </location>
</feature>
<evidence type="ECO:0000256" key="3">
    <source>
        <dbReference type="ARBA" id="ARBA00022741"/>
    </source>
</evidence>
<comment type="subcellular location">
    <subcellularLocation>
        <location evidence="1">Nucleus</location>
    </subcellularLocation>
</comment>
<evidence type="ECO:0000259" key="10">
    <source>
        <dbReference type="PROSITE" id="PS51192"/>
    </source>
</evidence>
<sequence length="1434" mass="157350">MMGDGTKLSQIPDPECAPPREGLNNANQPNGASGFASSLGEDLRGPNDNSNHRQAGEASQAAPPPSRGPVDGSGGGSASMDAEEGMDRHEEDRGGQPSSSAAAAGAPSSYESEVLEQKLHQLLERTDDYSRRISGEAAGSEKKAHEGGGRESRYHAVSEQEEDAQLLKEAEASEIGADESSSRITEQPECIKNGTMKPYQLEGLNWLFQLFRCNVNGILADEMGLGKTLQSIAILGYLNTELPHIVIAPKSTLTNWANECSRWCPALRTVSLHGSQEDRDATFKDSLQPGSYDVVLTTFEIVIREKSRLKKIKWGYLVLDEAHRIKNEKSVLSGVVRMFQTERRLLITGTPLQNNLRELWALLNFLMPQLFDSSSDFDALFDFSRLNSEDQQTKVIKTLHRILRPFMLRRLKQDVERELPPKREIYVYIGLSKLQKELYAKILSKSMDVVNGMTGNKMQMLNVLMQLRKCCNHPYLFDGVEPGPPFVEGGHLVEAAGKMVLLDKLLPKLKQQGSRVLLFSQMTRVLDIVDDYIRWRGYEYCRIDGSTGSADRQERIDTFNAPDSSVFIFLLSTRAGGLGINLATADVVILFDSDFNPQMDLQAMDRAHRIGQKKTVHVYRFVTEKTVEEKIVERAAKKLKIDSLIIQKGRFANHFMGPSKDELTQMIQFGAQEVFRTQDSSSISDEDIDAILATADQRTAEIEGKLSSLSSKLNLGNLSLDGGLHMFDVAPWDEGAAPAASGASQEPIVKKGPMFIDLGDRKRVERFPSLTKSHRQKDKGPRKPRSQKKGWRTKAGGGYDFQFFNTARLDELDALEQAWLEHTQRGTTKDKAGGPSASASAAAASAAANGTEEAMMDDGMPQPSASPEPSPSPGIPPSDTIGDTEIPEPSPGSYAVPMDVDDTERDGRGPRQEDKKGASRGRASRLQRRQSAESTPPEEAMPTYTGGIAERVKSRQFLSDALDLEHRSSRGGSSVGSDRRSSAPPKDKVRPPPPPPAAAAAAAASAPKSGRKKRGACLTIADLTTDQLRKLLTEVESEVGAPSGRDYVSWSRDRLAEAAENMLASDVEEFFFTSDDFDTALEDIKEMLRNGRAAELQMPIATAPPPPPPAAAKTKSSAADQPASQESEGPRASKKRRTRKGDDQLQPPLPSPGGVSARSRAGRSSMPSPSPPESVGQPARSDDAEGDVAAPPEFKDRHRRERERLIAEGFSKWKRSDFNAFILGCSQEGRTRLDLVAKKYLPGKKLSEVRRYASVFFQRYTDVADGERQLQKIRKGEADIERVKEINECFKRHVALHGGENPHTDVRLPDKLPSDEGFTADEDRYILCAVNECGFGNWLDVQAYFRQRSLARFNWWLLSRQEEDIEKRATAIARALQLQMGRSKKKKSRSSHRGGGRASEAGTGTGSSRKTTGGGSGGGGGGGGSRRQSAVSKQ</sequence>
<organism evidence="12 13">
    <name type="scientific">Vitrella brassicaformis (strain CCMP3155)</name>
    <dbReference type="NCBI Taxonomy" id="1169540"/>
    <lineage>
        <taxon>Eukaryota</taxon>
        <taxon>Sar</taxon>
        <taxon>Alveolata</taxon>
        <taxon>Colpodellida</taxon>
        <taxon>Vitrellaceae</taxon>
        <taxon>Vitrella</taxon>
    </lineage>
</organism>
<feature type="compositionally biased region" description="Basic residues" evidence="9">
    <location>
        <begin position="1382"/>
        <end position="1395"/>
    </location>
</feature>
<keyword evidence="3" id="KW-0547">Nucleotide-binding</keyword>
<feature type="region of interest" description="Disordered" evidence="9">
    <location>
        <begin position="766"/>
        <end position="794"/>
    </location>
</feature>
<feature type="compositionally biased region" description="Basic and acidic residues" evidence="9">
    <location>
        <begin position="41"/>
        <end position="55"/>
    </location>
</feature>
<feature type="compositionally biased region" description="Low complexity" evidence="9">
    <location>
        <begin position="1152"/>
        <end position="1167"/>
    </location>
</feature>
<evidence type="ECO:0000256" key="7">
    <source>
        <dbReference type="ARBA" id="ARBA00023054"/>
    </source>
</evidence>
<gene>
    <name evidence="12" type="ORF">Vbra_16321</name>
</gene>
<evidence type="ECO:0000313" key="13">
    <source>
        <dbReference type="Proteomes" id="UP000041254"/>
    </source>
</evidence>
<dbReference type="Gene3D" id="1.10.10.60">
    <property type="entry name" value="Homeodomain-like"/>
    <property type="match status" value="2"/>
</dbReference>
<dbReference type="FunFam" id="3.40.50.10810:FF:000015">
    <property type="entry name" value="lymphoid-specific helicase isoform X1"/>
    <property type="match status" value="1"/>
</dbReference>
<dbReference type="FunFam" id="3.40.50.300:FF:000082">
    <property type="entry name" value="ISWI chromatin remodeling complex ATPase ISW1"/>
    <property type="match status" value="1"/>
</dbReference>
<dbReference type="GO" id="GO:0004386">
    <property type="term" value="F:helicase activity"/>
    <property type="evidence" value="ECO:0007669"/>
    <property type="project" value="UniProtKB-KW"/>
</dbReference>
<feature type="domain" description="Helicase C-terminal" evidence="11">
    <location>
        <begin position="501"/>
        <end position="652"/>
    </location>
</feature>
<evidence type="ECO:0000259" key="11">
    <source>
        <dbReference type="PROSITE" id="PS51194"/>
    </source>
</evidence>
<dbReference type="Pfam" id="PF00271">
    <property type="entry name" value="Helicase_C"/>
    <property type="match status" value="1"/>
</dbReference>
<dbReference type="SUPFAM" id="SSF52540">
    <property type="entry name" value="P-loop containing nucleoside triphosphate hydrolases"/>
    <property type="match status" value="2"/>
</dbReference>
<evidence type="ECO:0000256" key="2">
    <source>
        <dbReference type="ARBA" id="ARBA00009687"/>
    </source>
</evidence>
<feature type="compositionally biased region" description="Basic and acidic residues" evidence="9">
    <location>
        <begin position="905"/>
        <end position="917"/>
    </location>
</feature>
<dbReference type="GO" id="GO:0000785">
    <property type="term" value="C:chromatin"/>
    <property type="evidence" value="ECO:0007669"/>
    <property type="project" value="TreeGrafter"/>
</dbReference>
<feature type="region of interest" description="Disordered" evidence="9">
    <location>
        <begin position="1376"/>
        <end position="1434"/>
    </location>
</feature>
<dbReference type="VEuPathDB" id="CryptoDB:Vbra_16321"/>
<feature type="compositionally biased region" description="Basic and acidic residues" evidence="9">
    <location>
        <begin position="115"/>
        <end position="158"/>
    </location>
</feature>
<dbReference type="Gene3D" id="3.40.50.300">
    <property type="entry name" value="P-loop containing nucleotide triphosphate hydrolases"/>
    <property type="match status" value="1"/>
</dbReference>
<name>A0A0G4FVI1_VITBC</name>
<evidence type="ECO:0000256" key="4">
    <source>
        <dbReference type="ARBA" id="ARBA00022801"/>
    </source>
</evidence>
<dbReference type="InterPro" id="IPR015195">
    <property type="entry name" value="SLIDE"/>
</dbReference>
<dbReference type="InterPro" id="IPR002464">
    <property type="entry name" value="DNA/RNA_helicase_DEAH_CS"/>
</dbReference>
<dbReference type="Pfam" id="PF09111">
    <property type="entry name" value="SLIDE"/>
    <property type="match status" value="1"/>
</dbReference>
<proteinExistence type="inferred from homology"/>
<dbReference type="SMART" id="SM00487">
    <property type="entry name" value="DEXDc"/>
    <property type="match status" value="1"/>
</dbReference>
<evidence type="ECO:0000256" key="9">
    <source>
        <dbReference type="SAM" id="MobiDB-lite"/>
    </source>
</evidence>
<comment type="similarity">
    <text evidence="2">Belongs to the SNF2/RAD54 helicase family. ISWI subfamily.</text>
</comment>
<dbReference type="InterPro" id="IPR049730">
    <property type="entry name" value="SNF2/RAD54-like_C"/>
</dbReference>
<dbReference type="InterPro" id="IPR014001">
    <property type="entry name" value="Helicase_ATP-bd"/>
</dbReference>
<keyword evidence="6" id="KW-0067">ATP-binding</keyword>
<evidence type="ECO:0000256" key="8">
    <source>
        <dbReference type="ARBA" id="ARBA00023242"/>
    </source>
</evidence>
<keyword evidence="7" id="KW-0175">Coiled coil</keyword>
<feature type="compositionally biased region" description="Low complexity" evidence="9">
    <location>
        <begin position="836"/>
        <end position="848"/>
    </location>
</feature>
<dbReference type="GO" id="GO:0003677">
    <property type="term" value="F:DNA binding"/>
    <property type="evidence" value="ECO:0007669"/>
    <property type="project" value="InterPro"/>
</dbReference>
<feature type="region of interest" description="Disordered" evidence="9">
    <location>
        <begin position="1095"/>
        <end position="1199"/>
    </location>
</feature>
<dbReference type="InterPro" id="IPR027417">
    <property type="entry name" value="P-loop_NTPase"/>
</dbReference>
<dbReference type="GO" id="GO:0042393">
    <property type="term" value="F:histone binding"/>
    <property type="evidence" value="ECO:0007669"/>
    <property type="project" value="TreeGrafter"/>
</dbReference>
<feature type="region of interest" description="Disordered" evidence="9">
    <location>
        <begin position="1"/>
        <end position="186"/>
    </location>
</feature>
<dbReference type="InterPro" id="IPR038718">
    <property type="entry name" value="SNF2-like_sf"/>
</dbReference>
<dbReference type="PROSITE" id="PS51194">
    <property type="entry name" value="HELICASE_CTER"/>
    <property type="match status" value="1"/>
</dbReference>
<dbReference type="GO" id="GO:0034728">
    <property type="term" value="P:nucleosome organization"/>
    <property type="evidence" value="ECO:0007669"/>
    <property type="project" value="TreeGrafter"/>
</dbReference>
<feature type="compositionally biased region" description="Pro residues" evidence="9">
    <location>
        <begin position="864"/>
        <end position="876"/>
    </location>
</feature>
<keyword evidence="5" id="KW-0347">Helicase</keyword>
<dbReference type="SMART" id="SM00490">
    <property type="entry name" value="HELICc"/>
    <property type="match status" value="1"/>
</dbReference>